<protein>
    <recommendedName>
        <fullName evidence="4">GrpE protein homolog</fullName>
    </recommendedName>
</protein>
<dbReference type="OrthoDB" id="201635at2759"/>
<dbReference type="Pfam" id="PF01025">
    <property type="entry name" value="GrpE"/>
    <property type="match status" value="1"/>
</dbReference>
<evidence type="ECO:0000256" key="5">
    <source>
        <dbReference type="RuleBase" id="RU004478"/>
    </source>
</evidence>
<dbReference type="PROSITE" id="PS01071">
    <property type="entry name" value="GRPE"/>
    <property type="match status" value="1"/>
</dbReference>
<accession>A0A4V1IVS5</accession>
<dbReference type="InterPro" id="IPR009012">
    <property type="entry name" value="GrpE_head"/>
</dbReference>
<dbReference type="GO" id="GO:0051087">
    <property type="term" value="F:protein-folding chaperone binding"/>
    <property type="evidence" value="ECO:0007669"/>
    <property type="project" value="InterPro"/>
</dbReference>
<dbReference type="InterPro" id="IPR013805">
    <property type="entry name" value="GrpE_CC"/>
</dbReference>
<dbReference type="PRINTS" id="PR00773">
    <property type="entry name" value="GRPEPROTEIN"/>
</dbReference>
<comment type="similarity">
    <text evidence="2 5">Belongs to the GrpE family.</text>
</comment>
<dbReference type="InterPro" id="IPR000740">
    <property type="entry name" value="GrpE"/>
</dbReference>
<evidence type="ECO:0000256" key="1">
    <source>
        <dbReference type="ARBA" id="ARBA00004305"/>
    </source>
</evidence>
<keyword evidence="8" id="KW-1185">Reference proteome</keyword>
<dbReference type="PANTHER" id="PTHR21237:SF23">
    <property type="entry name" value="GRPE PROTEIN HOMOLOG, MITOCHONDRIAL"/>
    <property type="match status" value="1"/>
</dbReference>
<evidence type="ECO:0000256" key="3">
    <source>
        <dbReference type="ARBA" id="ARBA00023186"/>
    </source>
</evidence>
<keyword evidence="4" id="KW-0496">Mitochondrion</keyword>
<dbReference type="CDD" id="cd00446">
    <property type="entry name" value="GrpE"/>
    <property type="match status" value="1"/>
</dbReference>
<sequence length="194" mass="21544">MRAARVLAPATRAYSSEGANEAKDSAKTETPEKSEKDLLAEKDKQIAELKDQYLRALADTENVRQQMRRQVEETSQFAIRKFAKDLLDTVDVLGMALQSVPKAKLEAEDACPTLKSLHVGVSMTEAELLKALKRHGVEPFDALNQPFDPNMHQAMFQAPVPGKEPGTVFQVEKRGFTIKERVLRPAQVGVVKSN</sequence>
<proteinExistence type="inferred from homology"/>
<dbReference type="Gene3D" id="3.90.20.20">
    <property type="match status" value="1"/>
</dbReference>
<dbReference type="GO" id="GO:0006457">
    <property type="term" value="P:protein folding"/>
    <property type="evidence" value="ECO:0007669"/>
    <property type="project" value="InterPro"/>
</dbReference>
<comment type="subcellular location">
    <subcellularLocation>
        <location evidence="1 4">Mitochondrion matrix</location>
    </subcellularLocation>
</comment>
<reference evidence="8" key="1">
    <citation type="journal article" date="2018" name="Nat. Microbiol.">
        <title>Leveraging single-cell genomics to expand the fungal tree of life.</title>
        <authorList>
            <person name="Ahrendt S.R."/>
            <person name="Quandt C.A."/>
            <person name="Ciobanu D."/>
            <person name="Clum A."/>
            <person name="Salamov A."/>
            <person name="Andreopoulos B."/>
            <person name="Cheng J.F."/>
            <person name="Woyke T."/>
            <person name="Pelin A."/>
            <person name="Henrissat B."/>
            <person name="Reynolds N.K."/>
            <person name="Benny G.L."/>
            <person name="Smith M.E."/>
            <person name="James T.Y."/>
            <person name="Grigoriev I.V."/>
        </authorList>
    </citation>
    <scope>NUCLEOTIDE SEQUENCE [LARGE SCALE GENOMIC DNA]</scope>
    <source>
        <strain evidence="8">RSA 1356</strain>
    </source>
</reference>
<dbReference type="HAMAP" id="MF_01151">
    <property type="entry name" value="GrpE"/>
    <property type="match status" value="1"/>
</dbReference>
<dbReference type="GO" id="GO:0030150">
    <property type="term" value="P:protein import into mitochondrial matrix"/>
    <property type="evidence" value="ECO:0007669"/>
    <property type="project" value="TreeGrafter"/>
</dbReference>
<gene>
    <name evidence="7" type="ORF">THASP1DRAFT_20253</name>
</gene>
<dbReference type="SUPFAM" id="SSF51064">
    <property type="entry name" value="Head domain of nucleotide exchange factor GrpE"/>
    <property type="match status" value="1"/>
</dbReference>
<dbReference type="GO" id="GO:0001405">
    <property type="term" value="C:PAM complex, Tim23 associated import motor"/>
    <property type="evidence" value="ECO:0007669"/>
    <property type="project" value="TreeGrafter"/>
</dbReference>
<dbReference type="GO" id="GO:0000774">
    <property type="term" value="F:adenyl-nucleotide exchange factor activity"/>
    <property type="evidence" value="ECO:0007669"/>
    <property type="project" value="InterPro"/>
</dbReference>
<dbReference type="FunFam" id="2.30.22.10:FF:000002">
    <property type="entry name" value="GrpE protein homolog"/>
    <property type="match status" value="1"/>
</dbReference>
<feature type="compositionally biased region" description="Basic and acidic residues" evidence="6">
    <location>
        <begin position="20"/>
        <end position="37"/>
    </location>
</feature>
<evidence type="ECO:0000256" key="2">
    <source>
        <dbReference type="ARBA" id="ARBA00009054"/>
    </source>
</evidence>
<dbReference type="GO" id="GO:0042803">
    <property type="term" value="F:protein homodimerization activity"/>
    <property type="evidence" value="ECO:0007669"/>
    <property type="project" value="InterPro"/>
</dbReference>
<dbReference type="Proteomes" id="UP000271241">
    <property type="component" value="Unassembled WGS sequence"/>
</dbReference>
<comment type="function">
    <text evidence="4">Essential component of the PAM complex, a complex required for the translocation of transit peptide-containing proteins from the inner membrane into the mitochondrial matrix in an ATP-dependent manner.</text>
</comment>
<evidence type="ECO:0000256" key="6">
    <source>
        <dbReference type="SAM" id="MobiDB-lite"/>
    </source>
</evidence>
<feature type="region of interest" description="Disordered" evidence="6">
    <location>
        <begin position="1"/>
        <end position="37"/>
    </location>
</feature>
<dbReference type="GO" id="GO:0051082">
    <property type="term" value="F:unfolded protein binding"/>
    <property type="evidence" value="ECO:0007669"/>
    <property type="project" value="TreeGrafter"/>
</dbReference>
<name>A0A4V1IVS5_9FUNG</name>
<dbReference type="PANTHER" id="PTHR21237">
    <property type="entry name" value="GRPE PROTEIN"/>
    <property type="match status" value="1"/>
</dbReference>
<dbReference type="EMBL" id="KZ993282">
    <property type="protein sequence ID" value="RKP05079.1"/>
    <property type="molecule type" value="Genomic_DNA"/>
</dbReference>
<organism evidence="7 8">
    <name type="scientific">Thamnocephalis sphaerospora</name>
    <dbReference type="NCBI Taxonomy" id="78915"/>
    <lineage>
        <taxon>Eukaryota</taxon>
        <taxon>Fungi</taxon>
        <taxon>Fungi incertae sedis</taxon>
        <taxon>Zoopagomycota</taxon>
        <taxon>Zoopagomycotina</taxon>
        <taxon>Zoopagomycetes</taxon>
        <taxon>Zoopagales</taxon>
        <taxon>Sigmoideomycetaceae</taxon>
        <taxon>Thamnocephalis</taxon>
    </lineage>
</organism>
<evidence type="ECO:0000313" key="7">
    <source>
        <dbReference type="EMBL" id="RKP05079.1"/>
    </source>
</evidence>
<dbReference type="Gene3D" id="2.30.22.10">
    <property type="entry name" value="Head domain of nucleotide exchange factor GrpE"/>
    <property type="match status" value="1"/>
</dbReference>
<evidence type="ECO:0000256" key="4">
    <source>
        <dbReference type="RuleBase" id="RU000640"/>
    </source>
</evidence>
<dbReference type="STRING" id="78915.A0A4V1IVS5"/>
<dbReference type="AlphaFoldDB" id="A0A4V1IVS5"/>
<dbReference type="SUPFAM" id="SSF58014">
    <property type="entry name" value="Coiled-coil domain of nucleotide exchange factor GrpE"/>
    <property type="match status" value="1"/>
</dbReference>
<evidence type="ECO:0000313" key="8">
    <source>
        <dbReference type="Proteomes" id="UP000271241"/>
    </source>
</evidence>
<keyword evidence="3 4" id="KW-0143">Chaperone</keyword>